<feature type="compositionally biased region" description="Basic and acidic residues" evidence="1">
    <location>
        <begin position="36"/>
        <end position="48"/>
    </location>
</feature>
<dbReference type="AlphaFoldDB" id="A0A3B0SHT7"/>
<feature type="region of interest" description="Disordered" evidence="1">
    <location>
        <begin position="28"/>
        <end position="48"/>
    </location>
</feature>
<name>A0A3B0SHT7_9ZZZZ</name>
<protein>
    <recommendedName>
        <fullName evidence="3">Lipoprotein</fullName>
    </recommendedName>
</protein>
<evidence type="ECO:0000313" key="2">
    <source>
        <dbReference type="EMBL" id="VAV94495.1"/>
    </source>
</evidence>
<accession>A0A3B0SHT7</accession>
<sequence>MNFWRNIIVVLSLSGFLAACGVNGRPELPPGVENQQNKDEKSVLDGLI</sequence>
<evidence type="ECO:0008006" key="3">
    <source>
        <dbReference type="Google" id="ProtNLM"/>
    </source>
</evidence>
<dbReference type="PROSITE" id="PS51257">
    <property type="entry name" value="PROKAR_LIPOPROTEIN"/>
    <property type="match status" value="1"/>
</dbReference>
<organism evidence="2">
    <name type="scientific">hydrothermal vent metagenome</name>
    <dbReference type="NCBI Taxonomy" id="652676"/>
    <lineage>
        <taxon>unclassified sequences</taxon>
        <taxon>metagenomes</taxon>
        <taxon>ecological metagenomes</taxon>
    </lineage>
</organism>
<dbReference type="EMBL" id="UOEC01000117">
    <property type="protein sequence ID" value="VAV94495.1"/>
    <property type="molecule type" value="Genomic_DNA"/>
</dbReference>
<evidence type="ECO:0000256" key="1">
    <source>
        <dbReference type="SAM" id="MobiDB-lite"/>
    </source>
</evidence>
<proteinExistence type="predicted"/>
<gene>
    <name evidence="2" type="ORF">MNBD_ALPHA08-936</name>
</gene>
<reference evidence="2" key="1">
    <citation type="submission" date="2018-06" db="EMBL/GenBank/DDBJ databases">
        <authorList>
            <person name="Zhirakovskaya E."/>
        </authorList>
    </citation>
    <scope>NUCLEOTIDE SEQUENCE</scope>
</reference>